<dbReference type="EMBL" id="JABBGC010000001">
    <property type="protein sequence ID" value="NML36948.1"/>
    <property type="molecule type" value="Genomic_DNA"/>
</dbReference>
<comment type="caution">
    <text evidence="1">The sequence shown here is derived from an EMBL/GenBank/DDBJ whole genome shotgun (WGS) entry which is preliminary data.</text>
</comment>
<gene>
    <name evidence="1" type="ORF">HHL17_07030</name>
</gene>
<sequence length="374" mass="43646">MDSVKMAEFLFARIQQTIAKRQYIKEVEISYSVGESYGNSYLYLTYQLEANEKFLELPLLDQETMFEGNSHYVYSISTNTHSNYWEEITRVVAFRNIYESITAYAILQLEGNLLPNTPIRVESINLWPNANYAEKYMHQLLSMQYFRPNIREMNEGIGQWKSLHQLALKSKKKLLGEKCLVSDLEISENYGFSVSNIRWFVIFHQTPIKVKGVEIISEIQISVPALLQALKMNNSQHGYGLNFPGLINNLYDDYLPKEKAIILQGKRASFLQDFIIQSGDLVILNSKRIVQATVIDIDTDYRIWVTYTILKNNMQPSDRTRTVDISEISSVLKSVDFQEYLRNNSIYHLMLLKRWMEKRVIAIDRPAFNIDLRE</sequence>
<name>A0A848GLW5_9BACT</name>
<accession>A0A848GLW5</accession>
<dbReference type="AlphaFoldDB" id="A0A848GLW5"/>
<dbReference type="Proteomes" id="UP000583266">
    <property type="component" value="Unassembled WGS sequence"/>
</dbReference>
<keyword evidence="2" id="KW-1185">Reference proteome</keyword>
<organism evidence="1 2">
    <name type="scientific">Chitinophaga fulva</name>
    <dbReference type="NCBI Taxonomy" id="2728842"/>
    <lineage>
        <taxon>Bacteria</taxon>
        <taxon>Pseudomonadati</taxon>
        <taxon>Bacteroidota</taxon>
        <taxon>Chitinophagia</taxon>
        <taxon>Chitinophagales</taxon>
        <taxon>Chitinophagaceae</taxon>
        <taxon>Chitinophaga</taxon>
    </lineage>
</organism>
<protein>
    <submittedName>
        <fullName evidence="1">Uncharacterized protein</fullName>
    </submittedName>
</protein>
<evidence type="ECO:0000313" key="2">
    <source>
        <dbReference type="Proteomes" id="UP000583266"/>
    </source>
</evidence>
<dbReference type="RefSeq" id="WP_169224046.1">
    <property type="nucleotide sequence ID" value="NZ_JABBGC010000001.1"/>
</dbReference>
<evidence type="ECO:0000313" key="1">
    <source>
        <dbReference type="EMBL" id="NML36948.1"/>
    </source>
</evidence>
<reference evidence="1 2" key="1">
    <citation type="submission" date="2020-04" db="EMBL/GenBank/DDBJ databases">
        <title>Chitinophaga sp. G-6-1-13 sp. nov., isolated from soil.</title>
        <authorList>
            <person name="Dahal R.H."/>
            <person name="Chaudhary D.K."/>
        </authorList>
    </citation>
    <scope>NUCLEOTIDE SEQUENCE [LARGE SCALE GENOMIC DNA]</scope>
    <source>
        <strain evidence="1 2">G-6-1-13</strain>
    </source>
</reference>
<proteinExistence type="predicted"/>